<organism evidence="7 8">
    <name type="scientific">Parasulfitobacter algicola</name>
    <dbReference type="NCBI Taxonomy" id="2614809"/>
    <lineage>
        <taxon>Bacteria</taxon>
        <taxon>Pseudomonadati</taxon>
        <taxon>Pseudomonadota</taxon>
        <taxon>Alphaproteobacteria</taxon>
        <taxon>Rhodobacterales</taxon>
        <taxon>Roseobacteraceae</taxon>
        <taxon>Parasulfitobacter</taxon>
    </lineage>
</organism>
<evidence type="ECO:0000256" key="2">
    <source>
        <dbReference type="ARBA" id="ARBA00022692"/>
    </source>
</evidence>
<feature type="signal peptide" evidence="5">
    <location>
        <begin position="1"/>
        <end position="27"/>
    </location>
</feature>
<dbReference type="InterPro" id="IPR029095">
    <property type="entry name" value="NarX-like_N"/>
</dbReference>
<dbReference type="EMBL" id="JABUFE010000003">
    <property type="protein sequence ID" value="NSX54473.1"/>
    <property type="molecule type" value="Genomic_DNA"/>
</dbReference>
<accession>A0ABX2IWK6</accession>
<name>A0ABX2IWK6_9RHOB</name>
<feature type="chain" id="PRO_5045107218" evidence="5">
    <location>
        <begin position="28"/>
        <end position="299"/>
    </location>
</feature>
<dbReference type="RefSeq" id="WP_174136544.1">
    <property type="nucleotide sequence ID" value="NZ_JABUFE010000003.1"/>
</dbReference>
<feature type="domain" description="NarX-like N-terminal" evidence="6">
    <location>
        <begin position="172"/>
        <end position="261"/>
    </location>
</feature>
<evidence type="ECO:0000256" key="1">
    <source>
        <dbReference type="ARBA" id="ARBA00004141"/>
    </source>
</evidence>
<proteinExistence type="predicted"/>
<dbReference type="Pfam" id="PF13675">
    <property type="entry name" value="PilJ"/>
    <property type="match status" value="2"/>
</dbReference>
<protein>
    <submittedName>
        <fullName evidence="7">Type IV pili methyl-accepting chemotaxis transducer N-terminal domain-containing protein</fullName>
    </submittedName>
</protein>
<evidence type="ECO:0000313" key="7">
    <source>
        <dbReference type="EMBL" id="NSX54473.1"/>
    </source>
</evidence>
<reference evidence="7 8" key="1">
    <citation type="submission" date="2020-06" db="EMBL/GenBank/DDBJ databases">
        <title>Sulfitobacter algicola sp. nov., isolated from green algae.</title>
        <authorList>
            <person name="Wang C."/>
        </authorList>
    </citation>
    <scope>NUCLEOTIDE SEQUENCE [LARGE SCALE GENOMIC DNA]</scope>
    <source>
        <strain evidence="7 8">1151</strain>
    </source>
</reference>
<gene>
    <name evidence="7" type="ORF">HRQ87_06620</name>
</gene>
<evidence type="ECO:0000313" key="8">
    <source>
        <dbReference type="Proteomes" id="UP000777935"/>
    </source>
</evidence>
<keyword evidence="5" id="KW-0732">Signal</keyword>
<evidence type="ECO:0000259" key="6">
    <source>
        <dbReference type="Pfam" id="PF13675"/>
    </source>
</evidence>
<dbReference type="Proteomes" id="UP000777935">
    <property type="component" value="Unassembled WGS sequence"/>
</dbReference>
<keyword evidence="3" id="KW-1133">Transmembrane helix</keyword>
<comment type="caution">
    <text evidence="7">The sequence shown here is derived from an EMBL/GenBank/DDBJ whole genome shotgun (WGS) entry which is preliminary data.</text>
</comment>
<evidence type="ECO:0000256" key="3">
    <source>
        <dbReference type="ARBA" id="ARBA00022989"/>
    </source>
</evidence>
<keyword evidence="8" id="KW-1185">Reference proteome</keyword>
<sequence>MPNYVKIVALTAALISPAFIATHQAHAEDTLVSSETVTTRLDLGGRQRMLTQRMAKAFCFIESGINVEKNREVLKTAENDYRTVHIGMRQGNPDLKLFVERKQIVIQAWNEVDEKWRVLNKIYEGTLDGNIAAQDAASVVANMTPELLNLNNNLVVMMNSAYSDHIGGGFADAVLIDMYGRQRMLSQKVAKQVCFAHSGHEEIRAELEETIYIFEASLDAFINGNPNAGIKPAPSPEIKAQLELTKTHWDAVSSVAKSVAAGALPETADVIKFNMTMDSFLFEMNKTVQMLDTFSANQS</sequence>
<evidence type="ECO:0000256" key="4">
    <source>
        <dbReference type="ARBA" id="ARBA00023136"/>
    </source>
</evidence>
<evidence type="ECO:0000256" key="5">
    <source>
        <dbReference type="SAM" id="SignalP"/>
    </source>
</evidence>
<keyword evidence="2" id="KW-0812">Transmembrane</keyword>
<keyword evidence="4" id="KW-0472">Membrane</keyword>
<feature type="domain" description="NarX-like N-terminal" evidence="6">
    <location>
        <begin position="38"/>
        <end position="123"/>
    </location>
</feature>
<comment type="subcellular location">
    <subcellularLocation>
        <location evidence="1">Membrane</location>
        <topology evidence="1">Multi-pass membrane protein</topology>
    </subcellularLocation>
</comment>